<protein>
    <recommendedName>
        <fullName evidence="5">Rhythmically expressed gene 5 protein</fullName>
    </recommendedName>
</protein>
<organism evidence="3 4">
    <name type="scientific">Meganyctiphanes norvegica</name>
    <name type="common">Northern krill</name>
    <name type="synonym">Thysanopoda norvegica</name>
    <dbReference type="NCBI Taxonomy" id="48144"/>
    <lineage>
        <taxon>Eukaryota</taxon>
        <taxon>Metazoa</taxon>
        <taxon>Ecdysozoa</taxon>
        <taxon>Arthropoda</taxon>
        <taxon>Crustacea</taxon>
        <taxon>Multicrustacea</taxon>
        <taxon>Malacostraca</taxon>
        <taxon>Eumalacostraca</taxon>
        <taxon>Eucarida</taxon>
        <taxon>Euphausiacea</taxon>
        <taxon>Euphausiidae</taxon>
        <taxon>Meganyctiphanes</taxon>
    </lineage>
</organism>
<dbReference type="EMBL" id="CAXKWB010008516">
    <property type="protein sequence ID" value="CAL4091327.1"/>
    <property type="molecule type" value="Genomic_DNA"/>
</dbReference>
<dbReference type="Proteomes" id="UP001497623">
    <property type="component" value="Unassembled WGS sequence"/>
</dbReference>
<keyword evidence="4" id="KW-1185">Reference proteome</keyword>
<gene>
    <name evidence="3" type="ORF">MNOR_LOCUS14310</name>
</gene>
<comment type="caution">
    <text evidence="3">The sequence shown here is derived from an EMBL/GenBank/DDBJ whole genome shotgun (WGS) entry which is preliminary data.</text>
</comment>
<evidence type="ECO:0000256" key="2">
    <source>
        <dbReference type="SAM" id="SignalP"/>
    </source>
</evidence>
<evidence type="ECO:0000256" key="1">
    <source>
        <dbReference type="SAM" id="MobiDB-lite"/>
    </source>
</evidence>
<feature type="signal peptide" evidence="2">
    <location>
        <begin position="1"/>
        <end position="18"/>
    </location>
</feature>
<feature type="chain" id="PRO_5043472332" description="Rhythmically expressed gene 5 protein" evidence="2">
    <location>
        <begin position="19"/>
        <end position="272"/>
    </location>
</feature>
<accession>A0AAV2QQ43</accession>
<dbReference type="AlphaFoldDB" id="A0AAV2QQ43"/>
<evidence type="ECO:0008006" key="5">
    <source>
        <dbReference type="Google" id="ProtNLM"/>
    </source>
</evidence>
<name>A0AAV2QQ43_MEGNR</name>
<keyword evidence="2" id="KW-0732">Signal</keyword>
<feature type="non-terminal residue" evidence="3">
    <location>
        <position position="272"/>
    </location>
</feature>
<reference evidence="3 4" key="1">
    <citation type="submission" date="2024-05" db="EMBL/GenBank/DDBJ databases">
        <authorList>
            <person name="Wallberg A."/>
        </authorList>
    </citation>
    <scope>NUCLEOTIDE SEQUENCE [LARGE SCALE GENOMIC DNA]</scope>
</reference>
<evidence type="ECO:0000313" key="3">
    <source>
        <dbReference type="EMBL" id="CAL4091327.1"/>
    </source>
</evidence>
<feature type="region of interest" description="Disordered" evidence="1">
    <location>
        <begin position="168"/>
        <end position="196"/>
    </location>
</feature>
<sequence>MYTNKFLVLMALSATVCGSPNVPIWEMLTHQEKMGRLMYVFIHLVDNYCKGSNIPDCNKVLTLYGMSNLVNEEDSVLDQMDPYQRNSRTIIWEKVMRGDFKLPPHKNFYSNSIDEEVRAEEDYDYTNEVRNGPSYQVNQKINKLANTPHPYAVLVPAPAKIAAAHASRMADSNSGKSPLGIVEDSKSDNSDTAVGSSHPYAVKVLPEATKPEPVPVRSKASGDYKLVIVESQVHEARVLPPTLTVLTRTRRTAGDEFPEEDMQALLSQVLLK</sequence>
<evidence type="ECO:0000313" key="4">
    <source>
        <dbReference type="Proteomes" id="UP001497623"/>
    </source>
</evidence>
<proteinExistence type="predicted"/>